<feature type="domain" description="Glycosyltransferase subfamily 4-like N-terminal" evidence="1">
    <location>
        <begin position="14"/>
        <end position="165"/>
    </location>
</feature>
<dbReference type="SUPFAM" id="SSF53756">
    <property type="entry name" value="UDP-Glycosyltransferase/glycogen phosphorylase"/>
    <property type="match status" value="1"/>
</dbReference>
<evidence type="ECO:0000313" key="3">
    <source>
        <dbReference type="Proteomes" id="UP000229498"/>
    </source>
</evidence>
<reference evidence="2 3" key="1">
    <citation type="submission" date="2017-11" db="EMBL/GenBank/DDBJ databases">
        <title>Draft genome sequence of Rhizobiales bacterium SY3-13.</title>
        <authorList>
            <person name="Sun C."/>
        </authorList>
    </citation>
    <scope>NUCLEOTIDE SEQUENCE [LARGE SCALE GENOMIC DNA]</scope>
    <source>
        <strain evidence="2 3">SY3-13</strain>
    </source>
</reference>
<dbReference type="Proteomes" id="UP000229498">
    <property type="component" value="Unassembled WGS sequence"/>
</dbReference>
<accession>A0A2M9G300</accession>
<protein>
    <submittedName>
        <fullName evidence="2">Alpha-mannosyltransferase</fullName>
    </submittedName>
</protein>
<sequence length="335" mass="36882">MRIALVTDAWHPQVNGVVRTWSRVIEECEPLGHEFLVIAPRDFRTMPLPTYPEIRIAVAPGAGLRRRLAEFRPQAVHIATEGPLGLAARRFCVRRGWPFTTSYHTKFPEYLAARLPVPLNWGYRAIRWFHRRSSGVLVATRSIRRELEAQGFANIVDWSRGVDTALFRPDGPRAWEGGEPLFLYVGRVAVEKNIEAFLALDLPGKKAVVGDGPQLAELKRNHPDAIFPGAKFGEELAAWYRSASVFVFPSRTDTFGLVLLEALASGVAVAAYPVPGPLDVIGADGPGVLDEDLGQAALAALEVDAARCRTHAMRFSWAACARQFLDNLAPIATKG</sequence>
<comment type="caution">
    <text evidence="2">The sequence shown here is derived from an EMBL/GenBank/DDBJ whole genome shotgun (WGS) entry which is preliminary data.</text>
</comment>
<dbReference type="PANTHER" id="PTHR45947">
    <property type="entry name" value="SULFOQUINOVOSYL TRANSFERASE SQD2"/>
    <property type="match status" value="1"/>
</dbReference>
<dbReference type="Gene3D" id="3.40.50.2000">
    <property type="entry name" value="Glycogen Phosphorylase B"/>
    <property type="match status" value="2"/>
</dbReference>
<proteinExistence type="predicted"/>
<dbReference type="Pfam" id="PF13692">
    <property type="entry name" value="Glyco_trans_1_4"/>
    <property type="match status" value="1"/>
</dbReference>
<evidence type="ECO:0000313" key="2">
    <source>
        <dbReference type="EMBL" id="PJK30056.1"/>
    </source>
</evidence>
<dbReference type="PANTHER" id="PTHR45947:SF3">
    <property type="entry name" value="SULFOQUINOVOSYL TRANSFERASE SQD2"/>
    <property type="match status" value="1"/>
</dbReference>
<keyword evidence="2" id="KW-0808">Transferase</keyword>
<dbReference type="GO" id="GO:0016757">
    <property type="term" value="F:glycosyltransferase activity"/>
    <property type="evidence" value="ECO:0007669"/>
    <property type="project" value="UniProtKB-KW"/>
</dbReference>
<dbReference type="RefSeq" id="WP_109793329.1">
    <property type="nucleotide sequence ID" value="NZ_PHIG01000031.1"/>
</dbReference>
<keyword evidence="2" id="KW-0328">Glycosyltransferase</keyword>
<keyword evidence="3" id="KW-1185">Reference proteome</keyword>
<dbReference type="OrthoDB" id="9802525at2"/>
<dbReference type="Pfam" id="PF13439">
    <property type="entry name" value="Glyco_transf_4"/>
    <property type="match status" value="1"/>
</dbReference>
<dbReference type="InterPro" id="IPR028098">
    <property type="entry name" value="Glyco_trans_4-like_N"/>
</dbReference>
<dbReference type="InterPro" id="IPR050194">
    <property type="entry name" value="Glycosyltransferase_grp1"/>
</dbReference>
<dbReference type="EMBL" id="PHIG01000031">
    <property type="protein sequence ID" value="PJK30056.1"/>
    <property type="molecule type" value="Genomic_DNA"/>
</dbReference>
<dbReference type="AlphaFoldDB" id="A0A2M9G300"/>
<gene>
    <name evidence="2" type="ORF">CVT23_09860</name>
</gene>
<dbReference type="CDD" id="cd03814">
    <property type="entry name" value="GT4-like"/>
    <property type="match status" value="1"/>
</dbReference>
<organism evidence="2 3">
    <name type="scientific">Minwuia thermotolerans</name>
    <dbReference type="NCBI Taxonomy" id="2056226"/>
    <lineage>
        <taxon>Bacteria</taxon>
        <taxon>Pseudomonadati</taxon>
        <taxon>Pseudomonadota</taxon>
        <taxon>Alphaproteobacteria</taxon>
        <taxon>Minwuiales</taxon>
        <taxon>Minwuiaceae</taxon>
        <taxon>Minwuia</taxon>
    </lineage>
</organism>
<evidence type="ECO:0000259" key="1">
    <source>
        <dbReference type="Pfam" id="PF13439"/>
    </source>
</evidence>
<name>A0A2M9G300_9PROT</name>